<reference evidence="1" key="1">
    <citation type="submission" date="2019-06" db="EMBL/GenBank/DDBJ databases">
        <title>Complete genome sequence of Methylogaea oryzae strain JCM16910.</title>
        <authorList>
            <person name="Asakawa S."/>
        </authorList>
    </citation>
    <scope>NUCLEOTIDE SEQUENCE</scope>
    <source>
        <strain evidence="1">E10</strain>
    </source>
</reference>
<evidence type="ECO:0000313" key="1">
    <source>
        <dbReference type="EMBL" id="BBL70875.1"/>
    </source>
</evidence>
<name>A0A8D5AM89_9GAMM</name>
<gene>
    <name evidence="1" type="ORF">MoryE10_14810</name>
</gene>
<accession>A0A8D5AM89</accession>
<keyword evidence="2" id="KW-1185">Reference proteome</keyword>
<dbReference type="KEGG" id="moz:MoryE10_14810"/>
<evidence type="ECO:0000313" key="2">
    <source>
        <dbReference type="Proteomes" id="UP000824988"/>
    </source>
</evidence>
<dbReference type="AlphaFoldDB" id="A0A8D5AM89"/>
<sequence>MTNRKQYELLTPLDASGESYMTLVVAPSHRTTAVDTLLEAVDQIQIDSGDPLHMLGLDGWKTLTAAEQQVLEQ</sequence>
<organism evidence="1 2">
    <name type="scientific">Methylogaea oryzae</name>
    <dbReference type="NCBI Taxonomy" id="1295382"/>
    <lineage>
        <taxon>Bacteria</taxon>
        <taxon>Pseudomonadati</taxon>
        <taxon>Pseudomonadota</taxon>
        <taxon>Gammaproteobacteria</taxon>
        <taxon>Methylococcales</taxon>
        <taxon>Methylococcaceae</taxon>
        <taxon>Methylogaea</taxon>
    </lineage>
</organism>
<protein>
    <submittedName>
        <fullName evidence="1">Uncharacterized protein</fullName>
    </submittedName>
</protein>
<dbReference type="Proteomes" id="UP000824988">
    <property type="component" value="Chromosome"/>
</dbReference>
<dbReference type="EMBL" id="AP019782">
    <property type="protein sequence ID" value="BBL70875.1"/>
    <property type="molecule type" value="Genomic_DNA"/>
</dbReference>
<proteinExistence type="predicted"/>